<protein>
    <submittedName>
        <fullName evidence="1 2">Uncharacterized protein</fullName>
    </submittedName>
</protein>
<proteinExistence type="predicted"/>
<evidence type="ECO:0000313" key="3">
    <source>
        <dbReference type="Proteomes" id="UP000008810"/>
    </source>
</evidence>
<dbReference type="Proteomes" id="UP000008810">
    <property type="component" value="Chromosome 3"/>
</dbReference>
<dbReference type="Gramene" id="PNT69530">
    <property type="protein sequence ID" value="PNT69530"/>
    <property type="gene ID" value="BRADI_3g57083v3"/>
</dbReference>
<reference evidence="2" key="3">
    <citation type="submission" date="2018-08" db="UniProtKB">
        <authorList>
            <consortium name="EnsemblPlants"/>
        </authorList>
    </citation>
    <scope>IDENTIFICATION</scope>
    <source>
        <strain evidence="2">cv. Bd21</strain>
    </source>
</reference>
<reference evidence="1" key="2">
    <citation type="submission" date="2017-06" db="EMBL/GenBank/DDBJ databases">
        <title>WGS assembly of Brachypodium distachyon.</title>
        <authorList>
            <consortium name="The International Brachypodium Initiative"/>
            <person name="Lucas S."/>
            <person name="Harmon-Smith M."/>
            <person name="Lail K."/>
            <person name="Tice H."/>
            <person name="Grimwood J."/>
            <person name="Bruce D."/>
            <person name="Barry K."/>
            <person name="Shu S."/>
            <person name="Lindquist E."/>
            <person name="Wang M."/>
            <person name="Pitluck S."/>
            <person name="Vogel J.P."/>
            <person name="Garvin D.F."/>
            <person name="Mockler T.C."/>
            <person name="Schmutz J."/>
            <person name="Rokhsar D."/>
            <person name="Bevan M.W."/>
        </authorList>
    </citation>
    <scope>NUCLEOTIDE SEQUENCE</scope>
    <source>
        <strain evidence="1">Bd21</strain>
    </source>
</reference>
<evidence type="ECO:0000313" key="1">
    <source>
        <dbReference type="EMBL" id="PNT69530.1"/>
    </source>
</evidence>
<dbReference type="InParanoid" id="A0A2K2D5G5"/>
<reference evidence="1 2" key="1">
    <citation type="journal article" date="2010" name="Nature">
        <title>Genome sequencing and analysis of the model grass Brachypodium distachyon.</title>
        <authorList>
            <consortium name="International Brachypodium Initiative"/>
        </authorList>
    </citation>
    <scope>NUCLEOTIDE SEQUENCE [LARGE SCALE GENOMIC DNA]</scope>
    <source>
        <strain evidence="1 2">Bd21</strain>
    </source>
</reference>
<name>A0A2K2D5G5_BRADI</name>
<accession>A0A2K2D5G5</accession>
<dbReference type="EnsemblPlants" id="PNT69530">
    <property type="protein sequence ID" value="PNT69530"/>
    <property type="gene ID" value="BRADI_3g57083v3"/>
</dbReference>
<sequence length="69" mass="7915">MCPTQSVEKLFYKLDTSSIYKVDTAQASCLQKKGNMFPLEKDICSITKKKRAFDQGKVCEEENPTLLFF</sequence>
<keyword evidence="3" id="KW-1185">Reference proteome</keyword>
<dbReference type="EMBL" id="CM000882">
    <property type="protein sequence ID" value="PNT69530.1"/>
    <property type="molecule type" value="Genomic_DNA"/>
</dbReference>
<gene>
    <name evidence="1" type="ORF">BRADI_3g57083v3</name>
</gene>
<evidence type="ECO:0000313" key="2">
    <source>
        <dbReference type="EnsemblPlants" id="PNT69530"/>
    </source>
</evidence>
<organism evidence="1">
    <name type="scientific">Brachypodium distachyon</name>
    <name type="common">Purple false brome</name>
    <name type="synonym">Trachynia distachya</name>
    <dbReference type="NCBI Taxonomy" id="15368"/>
    <lineage>
        <taxon>Eukaryota</taxon>
        <taxon>Viridiplantae</taxon>
        <taxon>Streptophyta</taxon>
        <taxon>Embryophyta</taxon>
        <taxon>Tracheophyta</taxon>
        <taxon>Spermatophyta</taxon>
        <taxon>Magnoliopsida</taxon>
        <taxon>Liliopsida</taxon>
        <taxon>Poales</taxon>
        <taxon>Poaceae</taxon>
        <taxon>BOP clade</taxon>
        <taxon>Pooideae</taxon>
        <taxon>Stipodae</taxon>
        <taxon>Brachypodieae</taxon>
        <taxon>Brachypodium</taxon>
    </lineage>
</organism>
<dbReference type="AlphaFoldDB" id="A0A2K2D5G5"/>